<dbReference type="EMBL" id="KV407466">
    <property type="protein sequence ID" value="KZF19325.1"/>
    <property type="molecule type" value="Genomic_DNA"/>
</dbReference>
<organism evidence="2 3">
    <name type="scientific">Xylona heveae (strain CBS 132557 / TC161)</name>
    <dbReference type="NCBI Taxonomy" id="1328760"/>
    <lineage>
        <taxon>Eukaryota</taxon>
        <taxon>Fungi</taxon>
        <taxon>Dikarya</taxon>
        <taxon>Ascomycota</taxon>
        <taxon>Pezizomycotina</taxon>
        <taxon>Xylonomycetes</taxon>
        <taxon>Xylonales</taxon>
        <taxon>Xylonaceae</taxon>
        <taxon>Xylona</taxon>
    </lineage>
</organism>
<dbReference type="InParanoid" id="A0A164ZNX1"/>
<name>A0A164ZNX1_XYLHT</name>
<proteinExistence type="predicted"/>
<dbReference type="SUPFAM" id="SSF50978">
    <property type="entry name" value="WD40 repeat-like"/>
    <property type="match status" value="1"/>
</dbReference>
<evidence type="ECO:0000313" key="2">
    <source>
        <dbReference type="EMBL" id="KZF19325.1"/>
    </source>
</evidence>
<dbReference type="STRING" id="1328760.A0A164ZNX1"/>
<feature type="compositionally biased region" description="Polar residues" evidence="1">
    <location>
        <begin position="288"/>
        <end position="298"/>
    </location>
</feature>
<dbReference type="InterPro" id="IPR001680">
    <property type="entry name" value="WD40_rpt"/>
</dbReference>
<gene>
    <name evidence="2" type="ORF">L228DRAFT_250909</name>
</gene>
<dbReference type="InterPro" id="IPR036322">
    <property type="entry name" value="WD40_repeat_dom_sf"/>
</dbReference>
<dbReference type="SMART" id="SM00320">
    <property type="entry name" value="WD40"/>
    <property type="match status" value="5"/>
</dbReference>
<feature type="compositionally biased region" description="Basic and acidic residues" evidence="1">
    <location>
        <begin position="460"/>
        <end position="479"/>
    </location>
</feature>
<protein>
    <submittedName>
        <fullName evidence="2">WD40 repeat-like protein</fullName>
    </submittedName>
</protein>
<keyword evidence="3" id="KW-1185">Reference proteome</keyword>
<dbReference type="PANTHER" id="PTHR13211:SF0">
    <property type="entry name" value="TELOMERASE CAJAL BODY PROTEIN 1"/>
    <property type="match status" value="1"/>
</dbReference>
<feature type="region of interest" description="Disordered" evidence="1">
    <location>
        <begin position="439"/>
        <end position="479"/>
    </location>
</feature>
<dbReference type="InterPro" id="IPR015943">
    <property type="entry name" value="WD40/YVTN_repeat-like_dom_sf"/>
</dbReference>
<dbReference type="InterPro" id="IPR051150">
    <property type="entry name" value="SWT21/TCAB1_mRNA_Telomere"/>
</dbReference>
<feature type="region of interest" description="Disordered" evidence="1">
    <location>
        <begin position="274"/>
        <end position="313"/>
    </location>
</feature>
<dbReference type="PANTHER" id="PTHR13211">
    <property type="entry name" value="TELOMERASE CAJAL BODY PROTEIN 1"/>
    <property type="match status" value="1"/>
</dbReference>
<dbReference type="OrthoDB" id="239865at2759"/>
<dbReference type="Proteomes" id="UP000076632">
    <property type="component" value="Unassembled WGS sequence"/>
</dbReference>
<dbReference type="AlphaFoldDB" id="A0A164ZNX1"/>
<feature type="compositionally biased region" description="Acidic residues" evidence="1">
    <location>
        <begin position="439"/>
        <end position="459"/>
    </location>
</feature>
<evidence type="ECO:0000313" key="3">
    <source>
        <dbReference type="Proteomes" id="UP000076632"/>
    </source>
</evidence>
<dbReference type="OMA" id="IRTWILP"/>
<reference evidence="2 3" key="1">
    <citation type="journal article" date="2016" name="Fungal Biol.">
        <title>The genome of Xylona heveae provides a window into fungal endophytism.</title>
        <authorList>
            <person name="Gazis R."/>
            <person name="Kuo A."/>
            <person name="Riley R."/>
            <person name="LaButti K."/>
            <person name="Lipzen A."/>
            <person name="Lin J."/>
            <person name="Amirebrahimi M."/>
            <person name="Hesse C.N."/>
            <person name="Spatafora J.W."/>
            <person name="Henrissat B."/>
            <person name="Hainaut M."/>
            <person name="Grigoriev I.V."/>
            <person name="Hibbett D.S."/>
        </authorList>
    </citation>
    <scope>NUCLEOTIDE SEQUENCE [LARGE SCALE GENOMIC DNA]</scope>
    <source>
        <strain evidence="2 3">TC161</strain>
    </source>
</reference>
<accession>A0A164ZNX1</accession>
<dbReference type="GeneID" id="28898568"/>
<dbReference type="Gene3D" id="2.130.10.10">
    <property type="entry name" value="YVTN repeat-like/Quinoprotein amine dehydrogenase"/>
    <property type="match status" value="2"/>
</dbReference>
<dbReference type="RefSeq" id="XP_018184880.1">
    <property type="nucleotide sequence ID" value="XM_018333431.1"/>
</dbReference>
<evidence type="ECO:0000256" key="1">
    <source>
        <dbReference type="SAM" id="MobiDB-lite"/>
    </source>
</evidence>
<sequence length="492" mass="52877">MAQGEESIDTAPRCVGSTLETFNCSVADTAQREIAVSNAPEAGTAQDSNASSSTDNQEAYKGSNFFKSAQWSPDGTCIFTNSEDNKLRTFVLPVDLLETPTTHHLSAYSTITCPEPVYASALYPGFNLQDGATTLALSSIRDHPIQLHSALAPTLLASYPHVCPTTEKFITPHSLLFAPDGISFLAGSDSLISIFDVNRPGEGPFTRMPTIPSKRKKLVGGGVGMKGIVSALSMSALDGLVAAGTFSRCIGLYAAQGRGDCVAVFSVVDEKDQRHGRGLAQRPDDLSDLSTSVETTAGTRDREGNVPPPNYKYAPGAGITQTAWSPCGRYLYVAERKSSGIIVYDIRVTGQKLGRLEGRSAHTNQRLGMDVVRVDDTHEVWAGGDDGMVRVWENAAQKEGIQFPSWEWRAHGDPVGSTAVHPCGTVIATCSGQRKVEALFEESSDSESDSESEPEPEAEDVVRGQKGMGDKVGRVKKSREIQRDNSLKIWSI</sequence>